<feature type="compositionally biased region" description="Acidic residues" evidence="1">
    <location>
        <begin position="237"/>
        <end position="247"/>
    </location>
</feature>
<feature type="compositionally biased region" description="Basic residues" evidence="1">
    <location>
        <begin position="1"/>
        <end position="15"/>
    </location>
</feature>
<evidence type="ECO:0000259" key="2">
    <source>
        <dbReference type="Pfam" id="PF20253"/>
    </source>
</evidence>
<dbReference type="InterPro" id="IPR046539">
    <property type="entry name" value="DUF6604"/>
</dbReference>
<gene>
    <name evidence="3" type="ORF">PAUS00366_LOCUS6745</name>
</gene>
<feature type="region of interest" description="Disordered" evidence="1">
    <location>
        <begin position="237"/>
        <end position="274"/>
    </location>
</feature>
<organism evidence="3">
    <name type="scientific">Pseudo-nitzschia australis</name>
    <dbReference type="NCBI Taxonomy" id="44445"/>
    <lineage>
        <taxon>Eukaryota</taxon>
        <taxon>Sar</taxon>
        <taxon>Stramenopiles</taxon>
        <taxon>Ochrophyta</taxon>
        <taxon>Bacillariophyta</taxon>
        <taxon>Bacillariophyceae</taxon>
        <taxon>Bacillariophycidae</taxon>
        <taxon>Bacillariales</taxon>
        <taxon>Bacillariaceae</taxon>
        <taxon>Pseudo-nitzschia</taxon>
    </lineage>
</organism>
<feature type="region of interest" description="Disordered" evidence="1">
    <location>
        <begin position="113"/>
        <end position="141"/>
    </location>
</feature>
<proteinExistence type="predicted"/>
<dbReference type="PANTHER" id="PTHR38795">
    <property type="entry name" value="DUF6604 DOMAIN-CONTAINING PROTEIN"/>
    <property type="match status" value="1"/>
</dbReference>
<dbReference type="AlphaFoldDB" id="A0A7S4AFI0"/>
<dbReference type="PANTHER" id="PTHR38795:SF1">
    <property type="entry name" value="DUF6604 DOMAIN-CONTAINING PROTEIN"/>
    <property type="match status" value="1"/>
</dbReference>
<feature type="domain" description="DUF6604" evidence="2">
    <location>
        <begin position="74"/>
        <end position="309"/>
    </location>
</feature>
<evidence type="ECO:0000313" key="3">
    <source>
        <dbReference type="EMBL" id="CAE0713993.1"/>
    </source>
</evidence>
<sequence>MGRKNNTKKNNKKNNKQSNGRKYNTSSNGKNNNATPRQQQTTAATMTENVPAFHSKQTNGGNGNGGGGGYYDIYKRSTTKFINWMKETLPNCKMNSVNDLTNGVDDLHKRTVESVQGQQDQPASAADVDVDADNSNDQDQDEDCKQLFVAPKHIIDELSKSIRYRQLVTDNRFAAAAVTDEGHSYMIETLRYCRNVLKYGRRIAKVASVIDRQNAKEEEGVTEDRFGNAFAALQIDDDEEEEEEDDTTPTIDVDKIRDGTFQSQPPFKSPETPKSCKEIKIDTLINGDARFQCLALLNTMDDYMRIVHQHYGLLKNHLRGQVILAKHASQSSQTNTNKKDKDNDGDDDGTLKLLMECTVVANMATESIRSAEHLLKINHPHVSSFYHVLTIVFMSDYVVEIEKMLVAQDSDNINYGKFENALKLRYAVIELVAKIVESAFHNNPGYEFNNPKKQPQPRVTDAVKAFTRKFGIKSKMDTLNREFAQPLFFYVMMQTHLTIEKGFHGMPGLESNSWLKHSAYIGGDNSILNTQNLIQKILDVATPRSKLISKAGYWGKQFDEQTNPATCIRGDLDEIFAGCILPEIISFCMKAHLYTIPDSSNLLTLLDVFQRHINEDQKAPVPISVSFSFHAMLTSILVLQGDGDLARIASVTKESYNKLFAQLDVLSKPSNDPPNTPNFYCNVGIYKQLVIFAKPLPVDYKQFQGHAIIDPHLVERFAYWNPLLGGEYMLLCTYLSSIGLGSATIDTMGQLRFTLHLYNALKQRDPSIVGSVPFLDKIDKLFSKTKAVWVGGRPDKGSYAKHFFMSWGHSISNAKQLASQRGDGSMKVFQKALFNKSLTRDLDEILPENYSNSYQSVVQHIFPDDTSVREYTVLNPTKESVEEHGGLYDLLTQVNMTRDSIDEDEDYLSMNLTAVGCILLKFTNKLSKELGWDEIISQILLSEPELRTGKTMGGRKMKEGGFLASDLNMSRQGISYIWGLMLAQFDINGDQSADATKPFGDLNKISNVTKGFFSNIRLEEYIYFVKESELSCKPNRRNPLEGPYPYGRTGLTAQDPLQSYQCFKYNKAGNPDVRLVFPGKLTPFIPDETGFAQTLSGKISGSMLTRLPNGKYRHIASYSLNELIDLGWDGSWYLSTRAKHGVTGQFVPFINGYDSDEDDEYEPIDVEAGKRAGIIGRPIELKGRYAMVRKGFDRPSMVCIN</sequence>
<dbReference type="Pfam" id="PF20253">
    <property type="entry name" value="DUF6604"/>
    <property type="match status" value="1"/>
</dbReference>
<feature type="compositionally biased region" description="Low complexity" evidence="1">
    <location>
        <begin position="118"/>
        <end position="127"/>
    </location>
</feature>
<accession>A0A7S4AFI0</accession>
<feature type="compositionally biased region" description="Low complexity" evidence="1">
    <location>
        <begin position="31"/>
        <end position="42"/>
    </location>
</feature>
<feature type="compositionally biased region" description="Polar residues" evidence="1">
    <location>
        <begin position="17"/>
        <end position="30"/>
    </location>
</feature>
<feature type="region of interest" description="Disordered" evidence="1">
    <location>
        <begin position="326"/>
        <end position="345"/>
    </location>
</feature>
<reference evidence="3" key="1">
    <citation type="submission" date="2021-01" db="EMBL/GenBank/DDBJ databases">
        <authorList>
            <person name="Corre E."/>
            <person name="Pelletier E."/>
            <person name="Niang G."/>
            <person name="Scheremetjew M."/>
            <person name="Finn R."/>
            <person name="Kale V."/>
            <person name="Holt S."/>
            <person name="Cochrane G."/>
            <person name="Meng A."/>
            <person name="Brown T."/>
            <person name="Cohen L."/>
        </authorList>
    </citation>
    <scope>NUCLEOTIDE SEQUENCE</scope>
    <source>
        <strain evidence="3">10249 10 AB</strain>
    </source>
</reference>
<name>A0A7S4AFI0_9STRA</name>
<feature type="compositionally biased region" description="Acidic residues" evidence="1">
    <location>
        <begin position="128"/>
        <end position="141"/>
    </location>
</feature>
<dbReference type="EMBL" id="HBIX01008775">
    <property type="protein sequence ID" value="CAE0713993.1"/>
    <property type="molecule type" value="Transcribed_RNA"/>
</dbReference>
<evidence type="ECO:0000256" key="1">
    <source>
        <dbReference type="SAM" id="MobiDB-lite"/>
    </source>
</evidence>
<protein>
    <recommendedName>
        <fullName evidence="2">DUF6604 domain-containing protein</fullName>
    </recommendedName>
</protein>
<feature type="region of interest" description="Disordered" evidence="1">
    <location>
        <begin position="1"/>
        <end position="42"/>
    </location>
</feature>